<keyword evidence="1" id="KW-0812">Transmembrane</keyword>
<evidence type="ECO:0000256" key="1">
    <source>
        <dbReference type="SAM" id="Phobius"/>
    </source>
</evidence>
<dbReference type="AlphaFoldDB" id="A0A6L2KAH6"/>
<keyword evidence="1" id="KW-1133">Transmembrane helix</keyword>
<accession>A0A6L2KAH6</accession>
<reference evidence="3" key="1">
    <citation type="journal article" date="2019" name="Sci. Rep.">
        <title>Draft genome of Tanacetum cinerariifolium, the natural source of mosquito coil.</title>
        <authorList>
            <person name="Yamashiro T."/>
            <person name="Shiraishi A."/>
            <person name="Satake H."/>
            <person name="Nakayama K."/>
        </authorList>
    </citation>
    <scope>NUCLEOTIDE SEQUENCE</scope>
</reference>
<dbReference type="Pfam" id="PF22936">
    <property type="entry name" value="Pol_BBD"/>
    <property type="match status" value="1"/>
</dbReference>
<gene>
    <name evidence="3" type="ORF">Tci_018441</name>
</gene>
<proteinExistence type="predicted"/>
<protein>
    <submittedName>
        <fullName evidence="3">28S ribosomal protein S9, mitochondrial</fullName>
    </submittedName>
</protein>
<evidence type="ECO:0000313" key="3">
    <source>
        <dbReference type="EMBL" id="GEU46463.1"/>
    </source>
</evidence>
<name>A0A6L2KAH6_TANCI</name>
<dbReference type="EMBL" id="BKCJ010002128">
    <property type="protein sequence ID" value="GEU46463.1"/>
    <property type="molecule type" value="Genomic_DNA"/>
</dbReference>
<keyword evidence="3" id="KW-0687">Ribonucleoprotein</keyword>
<feature type="transmembrane region" description="Helical" evidence="1">
    <location>
        <begin position="358"/>
        <end position="377"/>
    </location>
</feature>
<dbReference type="InterPro" id="IPR054722">
    <property type="entry name" value="PolX-like_BBD"/>
</dbReference>
<dbReference type="Gene3D" id="3.30.230.10">
    <property type="match status" value="1"/>
</dbReference>
<organism evidence="3">
    <name type="scientific">Tanacetum cinerariifolium</name>
    <name type="common">Dalmatian daisy</name>
    <name type="synonym">Chrysanthemum cinerariifolium</name>
    <dbReference type="NCBI Taxonomy" id="118510"/>
    <lineage>
        <taxon>Eukaryota</taxon>
        <taxon>Viridiplantae</taxon>
        <taxon>Streptophyta</taxon>
        <taxon>Embryophyta</taxon>
        <taxon>Tracheophyta</taxon>
        <taxon>Spermatophyta</taxon>
        <taxon>Magnoliopsida</taxon>
        <taxon>eudicotyledons</taxon>
        <taxon>Gunneridae</taxon>
        <taxon>Pentapetalae</taxon>
        <taxon>asterids</taxon>
        <taxon>campanulids</taxon>
        <taxon>Asterales</taxon>
        <taxon>Asteraceae</taxon>
        <taxon>Asteroideae</taxon>
        <taxon>Anthemideae</taxon>
        <taxon>Anthemidinae</taxon>
        <taxon>Tanacetum</taxon>
    </lineage>
</organism>
<keyword evidence="3" id="KW-0689">Ribosomal protein</keyword>
<dbReference type="GO" id="GO:0005840">
    <property type="term" value="C:ribosome"/>
    <property type="evidence" value="ECO:0007669"/>
    <property type="project" value="UniProtKB-KW"/>
</dbReference>
<feature type="domain" description="Retrovirus-related Pol polyprotein from transposon TNT 1-94-like beta-barrel" evidence="2">
    <location>
        <begin position="208"/>
        <end position="235"/>
    </location>
</feature>
<comment type="caution">
    <text evidence="3">The sequence shown here is derived from an EMBL/GenBank/DDBJ whole genome shotgun (WGS) entry which is preliminary data.</text>
</comment>
<sequence>MPFEKQTDDLKKRLAKNNEAKMVIYNALPRKDLKALDEGYSSKKYVRKFLRPQHPKWIAKVTAIEESKDVTSLSLDELIGNLKVHEMIIKKDSEIVEAKVERKSLALKAKKESSDKECLTSGSEDEEYAMAIRDFKKFFKIRGRFVRQPQNDKKTFQRNHYDKNGKSERKGFRCGDPNHLIGECPKPPRDKNQRAFICLGADLEPDEWIKESGCSKHMTGNRNLFSTYKAYNGGQDNLFGDLIAASEIIDDILDSLISLKDVDNVPGLPPLSTTEDMRYEKNTSKCTRADIERQQQEEIANARVRQVDSLGRAYETGKRKCNVARVWIEPSEGKFLLNDNQFDVYFSMLDQRDALKHWFFWMLIVLSNGVVYQVCVVI</sequence>
<keyword evidence="1" id="KW-0472">Membrane</keyword>
<evidence type="ECO:0000259" key="2">
    <source>
        <dbReference type="Pfam" id="PF22936"/>
    </source>
</evidence>
<dbReference type="InterPro" id="IPR014721">
    <property type="entry name" value="Ribsml_uS5_D2-typ_fold_subgr"/>
</dbReference>